<evidence type="ECO:0000313" key="3">
    <source>
        <dbReference type="Proteomes" id="UP000322699"/>
    </source>
</evidence>
<name>A0A5B1CJ15_9BACT</name>
<dbReference type="RefSeq" id="WP_149752881.1">
    <property type="nucleotide sequence ID" value="NZ_LWSK01000003.1"/>
</dbReference>
<dbReference type="Proteomes" id="UP000322699">
    <property type="component" value="Unassembled WGS sequence"/>
</dbReference>
<sequence length="108" mass="12316">MAVEDYRGFRSPEGGRDISGYLCRKHTTATLSELSQRFGLGDPDSSSDMVERARKFVTANADAYQKSEANRRPTWTQTRKPNLPSLEALPFKRKILIHEKTGIEPFER</sequence>
<proteinExistence type="predicted"/>
<comment type="caution">
    <text evidence="2">The sequence shown here is derived from an EMBL/GenBank/DDBJ whole genome shotgun (WGS) entry which is preliminary data.</text>
</comment>
<organism evidence="2 3">
    <name type="scientific">Rubripirellula obstinata</name>
    <dbReference type="NCBI Taxonomy" id="406547"/>
    <lineage>
        <taxon>Bacteria</taxon>
        <taxon>Pseudomonadati</taxon>
        <taxon>Planctomycetota</taxon>
        <taxon>Planctomycetia</taxon>
        <taxon>Pirellulales</taxon>
        <taxon>Pirellulaceae</taxon>
        <taxon>Rubripirellula</taxon>
    </lineage>
</organism>
<gene>
    <name evidence="2" type="ORF">LF1_36320</name>
</gene>
<protein>
    <submittedName>
        <fullName evidence="2">Uncharacterized protein</fullName>
    </submittedName>
</protein>
<feature type="region of interest" description="Disordered" evidence="1">
    <location>
        <begin position="61"/>
        <end position="82"/>
    </location>
</feature>
<keyword evidence="3" id="KW-1185">Reference proteome</keyword>
<reference evidence="2 3" key="1">
    <citation type="submission" date="2019-08" db="EMBL/GenBank/DDBJ databases">
        <title>Deep-cultivation of Planctomycetes and their phenomic and genomic characterization uncovers novel biology.</title>
        <authorList>
            <person name="Wiegand S."/>
            <person name="Jogler M."/>
            <person name="Boedeker C."/>
            <person name="Pinto D."/>
            <person name="Vollmers J."/>
            <person name="Rivas-Marin E."/>
            <person name="Kohn T."/>
            <person name="Peeters S.H."/>
            <person name="Heuer A."/>
            <person name="Rast P."/>
            <person name="Oberbeckmann S."/>
            <person name="Bunk B."/>
            <person name="Jeske O."/>
            <person name="Meyerdierks A."/>
            <person name="Storesund J.E."/>
            <person name="Kallscheuer N."/>
            <person name="Luecker S."/>
            <person name="Lage O.M."/>
            <person name="Pohl T."/>
            <person name="Merkel B.J."/>
            <person name="Hornburger P."/>
            <person name="Mueller R.-W."/>
            <person name="Bruemmer F."/>
            <person name="Labrenz M."/>
            <person name="Spormann A.M."/>
            <person name="Op Den Camp H."/>
            <person name="Overmann J."/>
            <person name="Amann R."/>
            <person name="Jetten M.S.M."/>
            <person name="Mascher T."/>
            <person name="Medema M.H."/>
            <person name="Devos D.P."/>
            <person name="Kaster A.-K."/>
            <person name="Ovreas L."/>
            <person name="Rohde M."/>
            <person name="Galperin M.Y."/>
            <person name="Jogler C."/>
        </authorList>
    </citation>
    <scope>NUCLEOTIDE SEQUENCE [LARGE SCALE GENOMIC DNA]</scope>
    <source>
        <strain evidence="2 3">LF1</strain>
    </source>
</reference>
<evidence type="ECO:0000256" key="1">
    <source>
        <dbReference type="SAM" id="MobiDB-lite"/>
    </source>
</evidence>
<evidence type="ECO:0000313" key="2">
    <source>
        <dbReference type="EMBL" id="KAA1261088.1"/>
    </source>
</evidence>
<dbReference type="AlphaFoldDB" id="A0A5B1CJ15"/>
<dbReference type="EMBL" id="VRLW01000001">
    <property type="protein sequence ID" value="KAA1261088.1"/>
    <property type="molecule type" value="Genomic_DNA"/>
</dbReference>
<accession>A0A5B1CJ15</accession>
<dbReference type="OrthoDB" id="278793at2"/>